<dbReference type="GO" id="GO:0009851">
    <property type="term" value="P:auxin biosynthetic process"/>
    <property type="evidence" value="ECO:0000318"/>
    <property type="project" value="GO_Central"/>
</dbReference>
<keyword evidence="12" id="KW-1185">Reference proteome</keyword>
<dbReference type="PRINTS" id="PR00368">
    <property type="entry name" value="FADPNR"/>
</dbReference>
<comment type="similarity">
    <text evidence="3 11">Belongs to the FMO family.</text>
</comment>
<protein>
    <recommendedName>
        <fullName evidence="11">Flavin-containing monooxygenase</fullName>
        <ecNumber evidence="11">1.-.-.-</ecNumber>
    </recommendedName>
</protein>
<dbReference type="PANTHER" id="PTHR43539:SF38">
    <property type="entry name" value="INDOLE-3-PYRUVATE MONOOXYGENASE YUCCA6"/>
    <property type="match status" value="1"/>
</dbReference>
<keyword evidence="8 11" id="KW-0503">Monooxygenase</keyword>
<organism evidence="12 13">
    <name type="scientific">Spinacia oleracea</name>
    <name type="common">Spinach</name>
    <dbReference type="NCBI Taxonomy" id="3562"/>
    <lineage>
        <taxon>Eukaryota</taxon>
        <taxon>Viridiplantae</taxon>
        <taxon>Streptophyta</taxon>
        <taxon>Embryophyta</taxon>
        <taxon>Tracheophyta</taxon>
        <taxon>Spermatophyta</taxon>
        <taxon>Magnoliopsida</taxon>
        <taxon>eudicotyledons</taxon>
        <taxon>Gunneridae</taxon>
        <taxon>Pentapetalae</taxon>
        <taxon>Caryophyllales</taxon>
        <taxon>Chenopodiaceae</taxon>
        <taxon>Chenopodioideae</taxon>
        <taxon>Anserineae</taxon>
        <taxon>Spinacia</taxon>
    </lineage>
</organism>
<dbReference type="GO" id="GO:0103075">
    <property type="term" value="F:indole-3-pyruvate monooxygenase activity"/>
    <property type="evidence" value="ECO:0007669"/>
    <property type="project" value="UniProtKB-EC"/>
</dbReference>
<dbReference type="KEGG" id="soe:110790766"/>
<evidence type="ECO:0000256" key="11">
    <source>
        <dbReference type="RuleBase" id="RU361177"/>
    </source>
</evidence>
<evidence type="ECO:0000256" key="5">
    <source>
        <dbReference type="ARBA" id="ARBA00022827"/>
    </source>
</evidence>
<evidence type="ECO:0000256" key="1">
    <source>
        <dbReference type="ARBA" id="ARBA00001974"/>
    </source>
</evidence>
<dbReference type="OrthoDB" id="66881at2759"/>
<dbReference type="SUPFAM" id="SSF51905">
    <property type="entry name" value="FAD/NAD(P)-binding domain"/>
    <property type="match status" value="2"/>
</dbReference>
<dbReference type="Proteomes" id="UP000813463">
    <property type="component" value="Chromosome 2"/>
</dbReference>
<dbReference type="AlphaFoldDB" id="A0A9R0IL22"/>
<dbReference type="GO" id="GO:0004499">
    <property type="term" value="F:N,N-dimethylaniline monooxygenase activity"/>
    <property type="evidence" value="ECO:0007669"/>
    <property type="project" value="InterPro"/>
</dbReference>
<comment type="catalytic activity">
    <reaction evidence="10">
        <text>indole-3-pyruvate + NADPH + O2 + H(+) = (indol-3-yl)acetate + CO2 + NADP(+) + H2O</text>
        <dbReference type="Rhea" id="RHEA:34331"/>
        <dbReference type="ChEBI" id="CHEBI:15377"/>
        <dbReference type="ChEBI" id="CHEBI:15378"/>
        <dbReference type="ChEBI" id="CHEBI:15379"/>
        <dbReference type="ChEBI" id="CHEBI:16526"/>
        <dbReference type="ChEBI" id="CHEBI:17640"/>
        <dbReference type="ChEBI" id="CHEBI:30854"/>
        <dbReference type="ChEBI" id="CHEBI:57783"/>
        <dbReference type="ChEBI" id="CHEBI:58349"/>
        <dbReference type="EC" id="1.14.13.168"/>
    </reaction>
</comment>
<dbReference type="RefSeq" id="XP_021851227.1">
    <property type="nucleotide sequence ID" value="XM_021995535.2"/>
</dbReference>
<reference evidence="13" key="2">
    <citation type="submission" date="2025-08" db="UniProtKB">
        <authorList>
            <consortium name="RefSeq"/>
        </authorList>
    </citation>
    <scope>IDENTIFICATION</scope>
    <source>
        <tissue evidence="13">Leaf</tissue>
    </source>
</reference>
<gene>
    <name evidence="13" type="primary">LOC110790766</name>
</gene>
<dbReference type="GeneID" id="110790766"/>
<sequence>MDPIKEMEAKLAEDPHPQSQSAVRRVWVPGPIIVGAGPSGLAVAACLKEKGIPRLILERAHCLGSLWKLHAYDRLRLHLPKQFCQLPHFPFPHSFPTYPTKEQFISYLDAYATRFNLQPIFGRSVVGAQYDTRYGLWRVLVTGPKKEVVEYVCQWLIVATGENAEAYVPEFEGREEFTGTGAVVHSSAYKSGDEYSEKKVLVVGCGNSGMEVCLDLCNHNAYPSLVVRDSVHILPQQMLGTSTFGLSMCLLKWFPLKLVDQFLLLISRLMLGDTAQLGISRPTIGPLEYKSVSGKTPVLDIGTFAKVKSGNIKVFPGIKRLTRQGAEFVDGRMENFDAIILATGFKSNVPSWLKDAMFSEKDGYPVKPFPEGWKGENGLYAVGFTKRGLLGASHDAMKIAEDIDREWKTKAKQLMQQRSTLN</sequence>
<dbReference type="InterPro" id="IPR050982">
    <property type="entry name" value="Auxin_biosynth/cation_transpt"/>
</dbReference>
<dbReference type="GO" id="GO:0050660">
    <property type="term" value="F:flavin adenine dinucleotide binding"/>
    <property type="evidence" value="ECO:0000318"/>
    <property type="project" value="GO_Central"/>
</dbReference>
<keyword evidence="7 11" id="KW-0560">Oxidoreductase</keyword>
<comment type="cofactor">
    <cofactor evidence="1 11">
        <name>FAD</name>
        <dbReference type="ChEBI" id="CHEBI:57692"/>
    </cofactor>
</comment>
<dbReference type="PANTHER" id="PTHR43539">
    <property type="entry name" value="FLAVIN-BINDING MONOOXYGENASE-LIKE PROTEIN (AFU_ORTHOLOGUE AFUA_4G09220)"/>
    <property type="match status" value="1"/>
</dbReference>
<dbReference type="PRINTS" id="PR00469">
    <property type="entry name" value="PNDRDTASEII"/>
</dbReference>
<evidence type="ECO:0000256" key="9">
    <source>
        <dbReference type="ARBA" id="ARBA00023070"/>
    </source>
</evidence>
<evidence type="ECO:0000256" key="10">
    <source>
        <dbReference type="ARBA" id="ARBA00047707"/>
    </source>
</evidence>
<dbReference type="GO" id="GO:0004497">
    <property type="term" value="F:monooxygenase activity"/>
    <property type="evidence" value="ECO:0000318"/>
    <property type="project" value="GO_Central"/>
</dbReference>
<evidence type="ECO:0000256" key="8">
    <source>
        <dbReference type="ARBA" id="ARBA00023033"/>
    </source>
</evidence>
<evidence type="ECO:0000256" key="2">
    <source>
        <dbReference type="ARBA" id="ARBA00004814"/>
    </source>
</evidence>
<name>A0A9R0IL22_SPIOL</name>
<dbReference type="FunFam" id="3.50.50.60:FF:000100">
    <property type="entry name" value="Flavin-containing monooxygenase"/>
    <property type="match status" value="1"/>
</dbReference>
<keyword evidence="5 11" id="KW-0274">FAD</keyword>
<dbReference type="EC" id="1.-.-.-" evidence="11"/>
<evidence type="ECO:0000256" key="4">
    <source>
        <dbReference type="ARBA" id="ARBA00022630"/>
    </source>
</evidence>
<accession>A0A9R0IL22</accession>
<dbReference type="InterPro" id="IPR020946">
    <property type="entry name" value="Flavin_mOase-like"/>
</dbReference>
<keyword evidence="9" id="KW-0073">Auxin biosynthesis</keyword>
<dbReference type="Gene3D" id="3.50.50.60">
    <property type="entry name" value="FAD/NAD(P)-binding domain"/>
    <property type="match status" value="1"/>
</dbReference>
<evidence type="ECO:0000256" key="6">
    <source>
        <dbReference type="ARBA" id="ARBA00022857"/>
    </source>
</evidence>
<keyword evidence="4 11" id="KW-0285">Flavoprotein</keyword>
<evidence type="ECO:0000313" key="12">
    <source>
        <dbReference type="Proteomes" id="UP000813463"/>
    </source>
</evidence>
<reference evidence="12" key="1">
    <citation type="journal article" date="2021" name="Nat. Commun.">
        <title>Genomic analyses provide insights into spinach domestication and the genetic basis of agronomic traits.</title>
        <authorList>
            <person name="Cai X."/>
            <person name="Sun X."/>
            <person name="Xu C."/>
            <person name="Sun H."/>
            <person name="Wang X."/>
            <person name="Ge C."/>
            <person name="Zhang Z."/>
            <person name="Wang Q."/>
            <person name="Fei Z."/>
            <person name="Jiao C."/>
            <person name="Wang Q."/>
        </authorList>
    </citation>
    <scope>NUCLEOTIDE SEQUENCE [LARGE SCALE GENOMIC DNA]</scope>
    <source>
        <strain evidence="12">cv. Varoflay</strain>
    </source>
</reference>
<evidence type="ECO:0000256" key="7">
    <source>
        <dbReference type="ARBA" id="ARBA00023002"/>
    </source>
</evidence>
<evidence type="ECO:0000256" key="3">
    <source>
        <dbReference type="ARBA" id="ARBA00009183"/>
    </source>
</evidence>
<keyword evidence="6" id="KW-0521">NADP</keyword>
<dbReference type="InterPro" id="IPR036188">
    <property type="entry name" value="FAD/NAD-bd_sf"/>
</dbReference>
<dbReference type="GO" id="GO:0050661">
    <property type="term" value="F:NADP binding"/>
    <property type="evidence" value="ECO:0007669"/>
    <property type="project" value="InterPro"/>
</dbReference>
<proteinExistence type="inferred from homology"/>
<evidence type="ECO:0000313" key="13">
    <source>
        <dbReference type="RefSeq" id="XP_021851227.1"/>
    </source>
</evidence>
<dbReference type="Pfam" id="PF00743">
    <property type="entry name" value="FMO-like"/>
    <property type="match status" value="1"/>
</dbReference>
<comment type="pathway">
    <text evidence="2">Plant hormone metabolism; auxin biosynthesis.</text>
</comment>